<keyword evidence="7" id="KW-1185">Reference proteome</keyword>
<protein>
    <submittedName>
        <fullName evidence="6">Homeodomain transcription factor</fullName>
    </submittedName>
</protein>
<evidence type="ECO:0000313" key="7">
    <source>
        <dbReference type="Proteomes" id="UP001454036"/>
    </source>
</evidence>
<dbReference type="GO" id="GO:0006357">
    <property type="term" value="P:regulation of transcription by RNA polymerase II"/>
    <property type="evidence" value="ECO:0007669"/>
    <property type="project" value="InterPro"/>
</dbReference>
<dbReference type="PANTHER" id="PTHR36968:SF5">
    <property type="entry name" value="HOMEOBOX-DDT DOMAIN PROTEIN RLT2"/>
    <property type="match status" value="1"/>
</dbReference>
<dbReference type="CDD" id="cd00086">
    <property type="entry name" value="homeodomain"/>
    <property type="match status" value="1"/>
</dbReference>
<dbReference type="AlphaFoldDB" id="A0AAV3R246"/>
<evidence type="ECO:0000313" key="6">
    <source>
        <dbReference type="EMBL" id="GAA0169935.1"/>
    </source>
</evidence>
<keyword evidence="2 3" id="KW-0371">Homeobox</keyword>
<sequence>MEIDVGGGGDDENGVGVSDAEEEQNKMSHGEDQKLKRKMKTAAQLQVLQRTYDVEPYPAEALRAELSIKLGLSDRQLNMWFCHRRLKDRKAKSINDCSPAAFAGVAHNLMVGSGSTAEIGDVLSLGKNPYSPMNILQLQNYKHQPGSAVPRIAVGGEMPSVKRHYELPPVRSELRAVALVEAQLGEPIRTDGPILGMEFDPLPPGAFGTPIGILKPAGWPCELYENLETTPYKCVERTIREYQFIPEQPSVRSDTYEKAQPLRYDGSSLDIQGVNTSLLSRQPLMHSHYEVSIGYSPSIHMPSLNLLAQPGKQVQHLPLVDINIAPRTSSAIEVTGDVSYGSHPNIGPEIPFMATKKIIYDEERLGRKRKGEEARIAREVEAHEKRIRKELEKQDILRRKHEEQIQRDLERQERERRKEEDRLLREKQREEERLHREQMREMERKERFLQKEYIRVNSCQLSISFINFLS</sequence>
<proteinExistence type="predicted"/>
<feature type="compositionally biased region" description="Acidic residues" evidence="4">
    <location>
        <begin position="1"/>
        <end position="13"/>
    </location>
</feature>
<dbReference type="Proteomes" id="UP001454036">
    <property type="component" value="Unassembled WGS sequence"/>
</dbReference>
<feature type="domain" description="Homeobox" evidence="5">
    <location>
        <begin position="31"/>
        <end position="91"/>
    </location>
</feature>
<dbReference type="GO" id="GO:0005634">
    <property type="term" value="C:nucleus"/>
    <property type="evidence" value="ECO:0007669"/>
    <property type="project" value="UniProtKB-SubCell"/>
</dbReference>
<dbReference type="Gene3D" id="1.10.10.60">
    <property type="entry name" value="Homeodomain-like"/>
    <property type="match status" value="1"/>
</dbReference>
<keyword evidence="2 3" id="KW-0238">DNA-binding</keyword>
<evidence type="ECO:0000256" key="2">
    <source>
        <dbReference type="PROSITE-ProRule" id="PRU00108"/>
    </source>
</evidence>
<gene>
    <name evidence="6" type="ORF">LIER_40851</name>
</gene>
<feature type="DNA-binding region" description="Homeobox" evidence="2">
    <location>
        <begin position="33"/>
        <end position="92"/>
    </location>
</feature>
<accession>A0AAV3R246</accession>
<evidence type="ECO:0000256" key="1">
    <source>
        <dbReference type="ARBA" id="ARBA00004123"/>
    </source>
</evidence>
<reference evidence="6 7" key="1">
    <citation type="submission" date="2024-01" db="EMBL/GenBank/DDBJ databases">
        <title>The complete chloroplast genome sequence of Lithospermum erythrorhizon: insights into the phylogenetic relationship among Boraginaceae species and the maternal lineages of purple gromwells.</title>
        <authorList>
            <person name="Okada T."/>
            <person name="Watanabe K."/>
        </authorList>
    </citation>
    <scope>NUCLEOTIDE SEQUENCE [LARGE SCALE GENOMIC DNA]</scope>
</reference>
<dbReference type="InterPro" id="IPR001356">
    <property type="entry name" value="HD"/>
</dbReference>
<name>A0AAV3R246_LITER</name>
<dbReference type="SUPFAM" id="SSF46689">
    <property type="entry name" value="Homeodomain-like"/>
    <property type="match status" value="1"/>
</dbReference>
<organism evidence="6 7">
    <name type="scientific">Lithospermum erythrorhizon</name>
    <name type="common">Purple gromwell</name>
    <name type="synonym">Lithospermum officinale var. erythrorhizon</name>
    <dbReference type="NCBI Taxonomy" id="34254"/>
    <lineage>
        <taxon>Eukaryota</taxon>
        <taxon>Viridiplantae</taxon>
        <taxon>Streptophyta</taxon>
        <taxon>Embryophyta</taxon>
        <taxon>Tracheophyta</taxon>
        <taxon>Spermatophyta</taxon>
        <taxon>Magnoliopsida</taxon>
        <taxon>eudicotyledons</taxon>
        <taxon>Gunneridae</taxon>
        <taxon>Pentapetalae</taxon>
        <taxon>asterids</taxon>
        <taxon>lamiids</taxon>
        <taxon>Boraginales</taxon>
        <taxon>Boraginaceae</taxon>
        <taxon>Boraginoideae</taxon>
        <taxon>Lithospermeae</taxon>
        <taxon>Lithospermum</taxon>
    </lineage>
</organism>
<comment type="caution">
    <text evidence="6">The sequence shown here is derived from an EMBL/GenBank/DDBJ whole genome shotgun (WGS) entry which is preliminary data.</text>
</comment>
<feature type="region of interest" description="Disordered" evidence="4">
    <location>
        <begin position="1"/>
        <end position="36"/>
    </location>
</feature>
<evidence type="ECO:0000259" key="5">
    <source>
        <dbReference type="PROSITE" id="PS50071"/>
    </source>
</evidence>
<dbReference type="EMBL" id="BAABME010024302">
    <property type="protein sequence ID" value="GAA0169935.1"/>
    <property type="molecule type" value="Genomic_DNA"/>
</dbReference>
<dbReference type="SMART" id="SM00389">
    <property type="entry name" value="HOX"/>
    <property type="match status" value="1"/>
</dbReference>
<evidence type="ECO:0000256" key="3">
    <source>
        <dbReference type="RuleBase" id="RU000682"/>
    </source>
</evidence>
<dbReference type="GO" id="GO:0003677">
    <property type="term" value="F:DNA binding"/>
    <property type="evidence" value="ECO:0007669"/>
    <property type="project" value="UniProtKB-UniRule"/>
</dbReference>
<evidence type="ECO:0000256" key="4">
    <source>
        <dbReference type="SAM" id="MobiDB-lite"/>
    </source>
</evidence>
<feature type="region of interest" description="Disordered" evidence="4">
    <location>
        <begin position="405"/>
        <end position="435"/>
    </location>
</feature>
<dbReference type="Pfam" id="PF00046">
    <property type="entry name" value="Homeodomain"/>
    <property type="match status" value="1"/>
</dbReference>
<comment type="subcellular location">
    <subcellularLocation>
        <location evidence="1 2 3">Nucleus</location>
    </subcellularLocation>
</comment>
<feature type="compositionally biased region" description="Basic and acidic residues" evidence="4">
    <location>
        <begin position="23"/>
        <end position="34"/>
    </location>
</feature>
<dbReference type="InterPro" id="IPR009057">
    <property type="entry name" value="Homeodomain-like_sf"/>
</dbReference>
<dbReference type="InterPro" id="IPR044977">
    <property type="entry name" value="RLT1-3"/>
</dbReference>
<dbReference type="PROSITE" id="PS50071">
    <property type="entry name" value="HOMEOBOX_2"/>
    <property type="match status" value="1"/>
</dbReference>
<dbReference type="PANTHER" id="PTHR36968">
    <property type="entry name" value="HOMEOBOX-DDT DOMAIN PROTEIN RLT2"/>
    <property type="match status" value="1"/>
</dbReference>
<keyword evidence="2 3" id="KW-0539">Nucleus</keyword>